<evidence type="ECO:0000313" key="1">
    <source>
        <dbReference type="EMBL" id="GAF95010.1"/>
    </source>
</evidence>
<proteinExistence type="predicted"/>
<gene>
    <name evidence="1" type="ORF">S01H1_19542</name>
</gene>
<name>X0V302_9ZZZZ</name>
<sequence>ALGESVVRPGTLISGYARTAVTPLVDCHPGTTAPSAE</sequence>
<protein>
    <submittedName>
        <fullName evidence="1">Uncharacterized protein</fullName>
    </submittedName>
</protein>
<accession>X0V302</accession>
<comment type="caution">
    <text evidence="1">The sequence shown here is derived from an EMBL/GenBank/DDBJ whole genome shotgun (WGS) entry which is preliminary data.</text>
</comment>
<dbReference type="EMBL" id="BARS01010567">
    <property type="protein sequence ID" value="GAF95010.1"/>
    <property type="molecule type" value="Genomic_DNA"/>
</dbReference>
<organism evidence="1">
    <name type="scientific">marine sediment metagenome</name>
    <dbReference type="NCBI Taxonomy" id="412755"/>
    <lineage>
        <taxon>unclassified sequences</taxon>
        <taxon>metagenomes</taxon>
        <taxon>ecological metagenomes</taxon>
    </lineage>
</organism>
<feature type="non-terminal residue" evidence="1">
    <location>
        <position position="1"/>
    </location>
</feature>
<dbReference type="AlphaFoldDB" id="X0V302"/>
<reference evidence="1" key="1">
    <citation type="journal article" date="2014" name="Front. Microbiol.">
        <title>High frequency of phylogenetically diverse reductive dehalogenase-homologous genes in deep subseafloor sedimentary metagenomes.</title>
        <authorList>
            <person name="Kawai M."/>
            <person name="Futagami T."/>
            <person name="Toyoda A."/>
            <person name="Takaki Y."/>
            <person name="Nishi S."/>
            <person name="Hori S."/>
            <person name="Arai W."/>
            <person name="Tsubouchi T."/>
            <person name="Morono Y."/>
            <person name="Uchiyama I."/>
            <person name="Ito T."/>
            <person name="Fujiyama A."/>
            <person name="Inagaki F."/>
            <person name="Takami H."/>
        </authorList>
    </citation>
    <scope>NUCLEOTIDE SEQUENCE</scope>
    <source>
        <strain evidence="1">Expedition CK06-06</strain>
    </source>
</reference>